<proteinExistence type="predicted"/>
<comment type="caution">
    <text evidence="1">The sequence shown here is derived from an EMBL/GenBank/DDBJ whole genome shotgun (WGS) entry which is preliminary data.</text>
</comment>
<evidence type="ECO:0000313" key="2">
    <source>
        <dbReference type="Proteomes" id="UP000681340"/>
    </source>
</evidence>
<reference evidence="1" key="1">
    <citation type="submission" date="2021-03" db="EMBL/GenBank/DDBJ databases">
        <title>Whole genome shotgun sequence of Actinoplanes auranticolor NBRC 12245.</title>
        <authorList>
            <person name="Komaki H."/>
            <person name="Tamura T."/>
        </authorList>
    </citation>
    <scope>NUCLEOTIDE SEQUENCE</scope>
    <source>
        <strain evidence="1">NBRC 12245</strain>
    </source>
</reference>
<organism evidence="1 2">
    <name type="scientific">Actinoplanes auranticolor</name>
    <dbReference type="NCBI Taxonomy" id="47988"/>
    <lineage>
        <taxon>Bacteria</taxon>
        <taxon>Bacillati</taxon>
        <taxon>Actinomycetota</taxon>
        <taxon>Actinomycetes</taxon>
        <taxon>Micromonosporales</taxon>
        <taxon>Micromonosporaceae</taxon>
        <taxon>Actinoplanes</taxon>
    </lineage>
</organism>
<sequence length="112" mass="12359">MTNNPDLTARPDTMSDGQHALAGPRLLAALTLIGDLDPVIADVLRNMHLRVYPGQPGDGDRSDYIVLDLHGVSIGARRRQHDFYLHADTTETPDRIIAFEVNGTGEHDHPIR</sequence>
<evidence type="ECO:0000313" key="1">
    <source>
        <dbReference type="EMBL" id="GIM80903.1"/>
    </source>
</evidence>
<accession>A0A919T127</accession>
<dbReference type="Proteomes" id="UP000681340">
    <property type="component" value="Unassembled WGS sequence"/>
</dbReference>
<dbReference type="AlphaFoldDB" id="A0A919T127"/>
<dbReference type="RefSeq" id="WP_212995016.1">
    <property type="nucleotide sequence ID" value="NZ_BAABEA010000042.1"/>
</dbReference>
<keyword evidence="2" id="KW-1185">Reference proteome</keyword>
<protein>
    <submittedName>
        <fullName evidence="1">Uncharacterized protein</fullName>
    </submittedName>
</protein>
<dbReference type="EMBL" id="BOQL01000130">
    <property type="protein sequence ID" value="GIM80903.1"/>
    <property type="molecule type" value="Genomic_DNA"/>
</dbReference>
<name>A0A919T127_9ACTN</name>
<gene>
    <name evidence="1" type="ORF">Aau02nite_92420</name>
</gene>